<name>S0EAN6_GIBF5</name>
<reference evidence="3" key="1">
    <citation type="journal article" date="2013" name="PLoS Pathog.">
        <title>Deciphering the cryptic genome: genome-wide analyses of the rice pathogen Fusarium fujikuroi reveal complex regulation of secondary metabolism and novel metabolites.</title>
        <authorList>
            <person name="Wiemann P."/>
            <person name="Sieber C.M."/>
            <person name="von Bargen K.W."/>
            <person name="Studt L."/>
            <person name="Niehaus E.M."/>
            <person name="Espino J.J."/>
            <person name="Huss K."/>
            <person name="Michielse C.B."/>
            <person name="Albermann S."/>
            <person name="Wagner D."/>
            <person name="Bergner S.V."/>
            <person name="Connolly L.R."/>
            <person name="Fischer A."/>
            <person name="Reuter G."/>
            <person name="Kleigrewe K."/>
            <person name="Bald T."/>
            <person name="Wingfield B.D."/>
            <person name="Ophir R."/>
            <person name="Freeman S."/>
            <person name="Hippler M."/>
            <person name="Smith K.M."/>
            <person name="Brown D.W."/>
            <person name="Proctor R.H."/>
            <person name="Munsterkotter M."/>
            <person name="Freitag M."/>
            <person name="Humpf H.U."/>
            <person name="Guldener U."/>
            <person name="Tudzynski B."/>
        </authorList>
    </citation>
    <scope>NUCLEOTIDE SEQUENCE [LARGE SCALE GENOMIC DNA]</scope>
    <source>
        <strain evidence="3">CBS 195.34 / IMI 58289 / NRRL A-6831</strain>
    </source>
</reference>
<accession>S0EAN6</accession>
<dbReference type="RefSeq" id="XP_023432901.1">
    <property type="nucleotide sequence ID" value="XM_023580059.1"/>
</dbReference>
<dbReference type="Proteomes" id="UP000016800">
    <property type="component" value="Chromosome VII"/>
</dbReference>
<keyword evidence="1" id="KW-0732">Signal</keyword>
<proteinExistence type="predicted"/>
<feature type="chain" id="PRO_5004485048" evidence="1">
    <location>
        <begin position="19"/>
        <end position="101"/>
    </location>
</feature>
<sequence length="101" mass="11683">MKTTFILGTLALALQSHACVTFTTKEDIKAQKNTWAFWNDGQKQCQFNGQGNRPNGLFRDVDDEDYYVILSNDFPILHGQVFKYEYGEFKWNRDSGYDATV</sequence>
<organism evidence="2 3">
    <name type="scientific">Gibberella fujikuroi (strain CBS 195.34 / IMI 58289 / NRRL A-6831)</name>
    <name type="common">Bakanae and foot rot disease fungus</name>
    <name type="synonym">Fusarium fujikuroi</name>
    <dbReference type="NCBI Taxonomy" id="1279085"/>
    <lineage>
        <taxon>Eukaryota</taxon>
        <taxon>Fungi</taxon>
        <taxon>Dikarya</taxon>
        <taxon>Ascomycota</taxon>
        <taxon>Pezizomycotina</taxon>
        <taxon>Sordariomycetes</taxon>
        <taxon>Hypocreomycetidae</taxon>
        <taxon>Hypocreales</taxon>
        <taxon>Nectriaceae</taxon>
        <taxon>Fusarium</taxon>
        <taxon>Fusarium fujikuroi species complex</taxon>
    </lineage>
</organism>
<dbReference type="VEuPathDB" id="FungiDB:FFUJ_09160"/>
<dbReference type="HOGENOM" id="CLU_2291926_0_0_1"/>
<protein>
    <submittedName>
        <fullName evidence="2">Uncharacterized protein</fullName>
    </submittedName>
</protein>
<gene>
    <name evidence="2" type="ORF">FFUJ_09160</name>
</gene>
<dbReference type="AlphaFoldDB" id="S0EAN6"/>
<dbReference type="EMBL" id="HF679029">
    <property type="protein sequence ID" value="CCT70822.1"/>
    <property type="molecule type" value="Genomic_DNA"/>
</dbReference>
<evidence type="ECO:0000313" key="3">
    <source>
        <dbReference type="Proteomes" id="UP000016800"/>
    </source>
</evidence>
<keyword evidence="3" id="KW-1185">Reference proteome</keyword>
<evidence type="ECO:0000256" key="1">
    <source>
        <dbReference type="SAM" id="SignalP"/>
    </source>
</evidence>
<evidence type="ECO:0000313" key="2">
    <source>
        <dbReference type="EMBL" id="CCT70822.1"/>
    </source>
</evidence>
<dbReference type="GeneID" id="35402634"/>
<feature type="signal peptide" evidence="1">
    <location>
        <begin position="1"/>
        <end position="18"/>
    </location>
</feature>